<keyword evidence="2 5" id="KW-0210">Decarboxylase</keyword>
<dbReference type="PROSITE" id="PS00879">
    <property type="entry name" value="ODR_DC_2_2"/>
    <property type="match status" value="1"/>
</dbReference>
<organism evidence="11 12">
    <name type="scientific">Candidatus Egerieicola pullicola</name>
    <dbReference type="NCBI Taxonomy" id="2840775"/>
    <lineage>
        <taxon>Bacteria</taxon>
        <taxon>Bacillati</taxon>
        <taxon>Bacillota</taxon>
        <taxon>Clostridia</taxon>
        <taxon>Eubacteriales</taxon>
        <taxon>Oscillospiraceae</taxon>
        <taxon>Oscillospiraceae incertae sedis</taxon>
        <taxon>Candidatus Egerieicola</taxon>
    </lineage>
</organism>
<dbReference type="PRINTS" id="PR01181">
    <property type="entry name" value="DAPDCRBXLASE"/>
</dbReference>
<dbReference type="PANTHER" id="PTHR43727:SF2">
    <property type="entry name" value="GROUP IV DECARBOXYLASE"/>
    <property type="match status" value="1"/>
</dbReference>
<feature type="binding site" evidence="5">
    <location>
        <begin position="291"/>
        <end position="294"/>
    </location>
    <ligand>
        <name>pyridoxal 5'-phosphate</name>
        <dbReference type="ChEBI" id="CHEBI:597326"/>
    </ligand>
</feature>
<evidence type="ECO:0000256" key="2">
    <source>
        <dbReference type="ARBA" id="ARBA00022793"/>
    </source>
</evidence>
<comment type="catalytic activity">
    <reaction evidence="5 8">
        <text>meso-2,6-diaminopimelate + H(+) = L-lysine + CO2</text>
        <dbReference type="Rhea" id="RHEA:15101"/>
        <dbReference type="ChEBI" id="CHEBI:15378"/>
        <dbReference type="ChEBI" id="CHEBI:16526"/>
        <dbReference type="ChEBI" id="CHEBI:32551"/>
        <dbReference type="ChEBI" id="CHEBI:57791"/>
        <dbReference type="EC" id="4.1.1.20"/>
    </reaction>
</comment>
<dbReference type="InterPro" id="IPR022657">
    <property type="entry name" value="De-COase2_CS"/>
</dbReference>
<feature type="active site" description="Proton donor" evidence="7">
    <location>
        <position position="362"/>
    </location>
</feature>
<feature type="domain" description="Orn/DAP/Arg decarboxylase 2 N-terminal" evidence="10">
    <location>
        <begin position="51"/>
        <end position="297"/>
    </location>
</feature>
<evidence type="ECO:0000313" key="11">
    <source>
        <dbReference type="EMBL" id="HIR40310.1"/>
    </source>
</evidence>
<dbReference type="Gene3D" id="2.40.37.10">
    <property type="entry name" value="Lyase, Ornithine Decarboxylase, Chain A, domain 1"/>
    <property type="match status" value="1"/>
</dbReference>
<feature type="binding site" evidence="5">
    <location>
        <position position="335"/>
    </location>
    <ligand>
        <name>substrate</name>
    </ligand>
</feature>
<dbReference type="SUPFAM" id="SSF50621">
    <property type="entry name" value="Alanine racemase C-terminal domain-like"/>
    <property type="match status" value="1"/>
</dbReference>
<comment type="caution">
    <text evidence="11">The sequence shown here is derived from an EMBL/GenBank/DDBJ whole genome shotgun (WGS) entry which is preliminary data.</text>
</comment>
<dbReference type="InterPro" id="IPR029066">
    <property type="entry name" value="PLP-binding_barrel"/>
</dbReference>
<feature type="binding site" evidence="5">
    <location>
        <position position="294"/>
    </location>
    <ligand>
        <name>substrate</name>
    </ligand>
</feature>
<dbReference type="InterPro" id="IPR009006">
    <property type="entry name" value="Ala_racemase/Decarboxylase_C"/>
</dbReference>
<comment type="subunit">
    <text evidence="5">Homodimer.</text>
</comment>
<name>A0A9D1AHH3_9FIRM</name>
<evidence type="ECO:0000256" key="6">
    <source>
        <dbReference type="NCBIfam" id="TIGR01048"/>
    </source>
</evidence>
<evidence type="ECO:0000256" key="3">
    <source>
        <dbReference type="ARBA" id="ARBA00022898"/>
    </source>
</evidence>
<feature type="binding site" evidence="5">
    <location>
        <position position="363"/>
    </location>
    <ligand>
        <name>substrate</name>
    </ligand>
</feature>
<dbReference type="AlphaFoldDB" id="A0A9D1AHH3"/>
<dbReference type="Pfam" id="PF00278">
    <property type="entry name" value="Orn_DAP_Arg_deC"/>
    <property type="match status" value="1"/>
</dbReference>
<dbReference type="NCBIfam" id="TIGR01048">
    <property type="entry name" value="lysA"/>
    <property type="match status" value="1"/>
</dbReference>
<comment type="function">
    <text evidence="5">Specifically catalyzes the decarboxylation of meso-diaminopimelate (meso-DAP) to L-lysine.</text>
</comment>
<protein>
    <recommendedName>
        <fullName evidence="5 6">Diaminopimelate decarboxylase</fullName>
        <shortName evidence="5">DAP decarboxylase</shortName>
        <shortName evidence="5">DAPDC</shortName>
        <ecNumber evidence="5 6">4.1.1.20</ecNumber>
    </recommendedName>
</protein>
<dbReference type="GO" id="GO:0030170">
    <property type="term" value="F:pyridoxal phosphate binding"/>
    <property type="evidence" value="ECO:0007669"/>
    <property type="project" value="UniProtKB-UniRule"/>
</dbReference>
<gene>
    <name evidence="5 11" type="primary">lysA</name>
    <name evidence="11" type="ORF">IAB36_00565</name>
</gene>
<dbReference type="EMBL" id="DVGY01000014">
    <property type="protein sequence ID" value="HIR40310.1"/>
    <property type="molecule type" value="Genomic_DNA"/>
</dbReference>
<dbReference type="Proteomes" id="UP000886749">
    <property type="component" value="Unassembled WGS sequence"/>
</dbReference>
<evidence type="ECO:0000256" key="4">
    <source>
        <dbReference type="ARBA" id="ARBA00023239"/>
    </source>
</evidence>
<feature type="binding site" evidence="5">
    <location>
        <position position="391"/>
    </location>
    <ligand>
        <name>substrate</name>
    </ligand>
</feature>
<dbReference type="HAMAP" id="MF_02120">
    <property type="entry name" value="LysA"/>
    <property type="match status" value="1"/>
</dbReference>
<evidence type="ECO:0000259" key="10">
    <source>
        <dbReference type="Pfam" id="PF02784"/>
    </source>
</evidence>
<feature type="modified residue" description="N6-(pyridoxal phosphate)lysine" evidence="5 7">
    <location>
        <position position="67"/>
    </location>
</feature>
<feature type="binding site" evidence="5">
    <location>
        <position position="391"/>
    </location>
    <ligand>
        <name>pyridoxal 5'-phosphate</name>
        <dbReference type="ChEBI" id="CHEBI:597326"/>
    </ligand>
</feature>
<reference evidence="11" key="1">
    <citation type="submission" date="2020-10" db="EMBL/GenBank/DDBJ databases">
        <authorList>
            <person name="Gilroy R."/>
        </authorList>
    </citation>
    <scope>NUCLEOTIDE SEQUENCE</scope>
    <source>
        <strain evidence="11">CHK184-25365</strain>
    </source>
</reference>
<comment type="cofactor">
    <cofactor evidence="1 5 7 8">
        <name>pyridoxal 5'-phosphate</name>
        <dbReference type="ChEBI" id="CHEBI:597326"/>
    </cofactor>
</comment>
<dbReference type="CDD" id="cd06828">
    <property type="entry name" value="PLPDE_III_DapDC"/>
    <property type="match status" value="1"/>
</dbReference>
<evidence type="ECO:0000313" key="12">
    <source>
        <dbReference type="Proteomes" id="UP000886749"/>
    </source>
</evidence>
<evidence type="ECO:0000256" key="1">
    <source>
        <dbReference type="ARBA" id="ARBA00001933"/>
    </source>
</evidence>
<accession>A0A9D1AHH3</accession>
<dbReference type="Pfam" id="PF02784">
    <property type="entry name" value="Orn_Arg_deC_N"/>
    <property type="match status" value="1"/>
</dbReference>
<keyword evidence="4 5" id="KW-0456">Lyase</keyword>
<proteinExistence type="inferred from homology"/>
<feature type="binding site" evidence="5">
    <location>
        <position position="331"/>
    </location>
    <ligand>
        <name>substrate</name>
    </ligand>
</feature>
<reference evidence="11" key="2">
    <citation type="journal article" date="2021" name="PeerJ">
        <title>Extensive microbial diversity within the chicken gut microbiome revealed by metagenomics and culture.</title>
        <authorList>
            <person name="Gilroy R."/>
            <person name="Ravi A."/>
            <person name="Getino M."/>
            <person name="Pursley I."/>
            <person name="Horton D.L."/>
            <person name="Alikhan N.F."/>
            <person name="Baker D."/>
            <person name="Gharbi K."/>
            <person name="Hall N."/>
            <person name="Watson M."/>
            <person name="Adriaenssens E.M."/>
            <person name="Foster-Nyarko E."/>
            <person name="Jarju S."/>
            <person name="Secka A."/>
            <person name="Antonio M."/>
            <person name="Oren A."/>
            <person name="Chaudhuri R.R."/>
            <person name="La Ragione R."/>
            <person name="Hildebrand F."/>
            <person name="Pallen M.J."/>
        </authorList>
    </citation>
    <scope>NUCLEOTIDE SEQUENCE</scope>
    <source>
        <strain evidence="11">CHK184-25365</strain>
    </source>
</reference>
<dbReference type="InterPro" id="IPR022644">
    <property type="entry name" value="De-COase2_N"/>
</dbReference>
<dbReference type="Gene3D" id="3.20.20.10">
    <property type="entry name" value="Alanine racemase"/>
    <property type="match status" value="1"/>
</dbReference>
<dbReference type="PANTHER" id="PTHR43727">
    <property type="entry name" value="DIAMINOPIMELATE DECARBOXYLASE"/>
    <property type="match status" value="1"/>
</dbReference>
<comment type="pathway">
    <text evidence="5 8">Amino-acid biosynthesis; L-lysine biosynthesis via DAP pathway; L-lysine from DL-2,6-diaminopimelate: step 1/1.</text>
</comment>
<sequence length="432" mass="47188">MFVSKDLAVNEKGHLTIGGVDTVDLAKEYGTPLYVMDEDYIRQNMALFRDSIEKYYGGNGLVCYASKAFACKEMYRIAKDENIGVDIVSIGELYTAMQVDFPADKICYHGNNKTRKEITMALEYGVEKLVVDNLMELDLVNEIAGELGKPAKILLRLTPGIDAHTHDFIKTGKIDSKFGLTIQLGDAMEGVKKAIALPNIELLGFHCHIGSQILDISPFAHAAEVVLDFIAQVKKECGCEVSILNLGGGFGIHYTLEDDPDPYDAYMEQVSQTVKAKTEELGLKLPYIIIEPGRSIVGPAGITLHTVGGIKNIPGYRKYVSVDGGMTDNIRYALYGSKYDFLLANKADQPKDDVVTIAGRCCESGDLLGEGVQLQTAEVGDILCTCATGAYNYTMSSNYNRVCTPGVVFVKGGESRVVIKAQTLEDLVRNDI</sequence>
<evidence type="ECO:0000256" key="7">
    <source>
        <dbReference type="PIRSR" id="PIRSR600183-50"/>
    </source>
</evidence>
<evidence type="ECO:0000256" key="5">
    <source>
        <dbReference type="HAMAP-Rule" id="MF_02120"/>
    </source>
</evidence>
<feature type="binding site" evidence="5">
    <location>
        <position position="249"/>
    </location>
    <ligand>
        <name>pyridoxal 5'-phosphate</name>
        <dbReference type="ChEBI" id="CHEBI:597326"/>
    </ligand>
</feature>
<dbReference type="SUPFAM" id="SSF51419">
    <property type="entry name" value="PLP-binding barrel"/>
    <property type="match status" value="1"/>
</dbReference>
<dbReference type="FunFam" id="3.20.20.10:FF:000003">
    <property type="entry name" value="Diaminopimelate decarboxylase"/>
    <property type="match status" value="1"/>
</dbReference>
<feature type="domain" description="Orn/DAP/Arg decarboxylase 2 C-terminal" evidence="9">
    <location>
        <begin position="35"/>
        <end position="389"/>
    </location>
</feature>
<dbReference type="PRINTS" id="PR01179">
    <property type="entry name" value="ODADCRBXLASE"/>
</dbReference>
<dbReference type="InterPro" id="IPR022643">
    <property type="entry name" value="De-COase2_C"/>
</dbReference>
<evidence type="ECO:0000259" key="9">
    <source>
        <dbReference type="Pfam" id="PF00278"/>
    </source>
</evidence>
<dbReference type="InterPro" id="IPR002986">
    <property type="entry name" value="DAP_deCOOHase_LysA"/>
</dbReference>
<dbReference type="EC" id="4.1.1.20" evidence="5 6"/>
<dbReference type="GO" id="GO:0008836">
    <property type="term" value="F:diaminopimelate decarboxylase activity"/>
    <property type="evidence" value="ECO:0007669"/>
    <property type="project" value="UniProtKB-UniRule"/>
</dbReference>
<evidence type="ECO:0000256" key="8">
    <source>
        <dbReference type="RuleBase" id="RU003738"/>
    </source>
</evidence>
<keyword evidence="5 8" id="KW-0457">Lysine biosynthesis</keyword>
<keyword evidence="3 5" id="KW-0663">Pyridoxal phosphate</keyword>
<dbReference type="InterPro" id="IPR000183">
    <property type="entry name" value="Orn/DAP/Arg_de-COase"/>
</dbReference>
<dbReference type="GO" id="GO:0009089">
    <property type="term" value="P:lysine biosynthetic process via diaminopimelate"/>
    <property type="evidence" value="ECO:0007669"/>
    <property type="project" value="UniProtKB-UniRule"/>
</dbReference>
<keyword evidence="5" id="KW-0028">Amino-acid biosynthesis</keyword>
<comment type="similarity">
    <text evidence="5">Belongs to the Orn/Lys/Arg decarboxylase class-II family. LysA subfamily.</text>
</comment>